<keyword evidence="2" id="KW-1185">Reference proteome</keyword>
<comment type="caution">
    <text evidence="1">The sequence shown here is derived from an EMBL/GenBank/DDBJ whole genome shotgun (WGS) entry which is preliminary data.</text>
</comment>
<accession>A0ABR9AQP0</accession>
<proteinExistence type="predicted"/>
<evidence type="ECO:0000313" key="2">
    <source>
        <dbReference type="Proteomes" id="UP000647133"/>
    </source>
</evidence>
<evidence type="ECO:0000313" key="1">
    <source>
        <dbReference type="EMBL" id="MBD8491101.1"/>
    </source>
</evidence>
<organism evidence="1 2">
    <name type="scientific">Echinicola arenosa</name>
    <dbReference type="NCBI Taxonomy" id="2774144"/>
    <lineage>
        <taxon>Bacteria</taxon>
        <taxon>Pseudomonadati</taxon>
        <taxon>Bacteroidota</taxon>
        <taxon>Cytophagia</taxon>
        <taxon>Cytophagales</taxon>
        <taxon>Cyclobacteriaceae</taxon>
        <taxon>Echinicola</taxon>
    </lineage>
</organism>
<dbReference type="EMBL" id="JACYTQ010000010">
    <property type="protein sequence ID" value="MBD8491101.1"/>
    <property type="molecule type" value="Genomic_DNA"/>
</dbReference>
<sequence length="181" mass="20812">MLGLLFSCNQGEEQPLANPTQINQYFPLKDFVSDQIGRVSDMSVEKLTDINGEEESFEVKLDAEGWRKELDIFIQSDINKAANASAYHTEEKGLVLRHELKQGLKGEVKHIQVEYASREKEEVQKIEFKSEKDNFFYHSLSEGVLEVDAETGLLKSYHVKGYQKVWFLDPNQIEISGKLKR</sequence>
<gene>
    <name evidence="1" type="ORF">IFO69_20270</name>
</gene>
<reference evidence="1 2" key="1">
    <citation type="submission" date="2020-09" db="EMBL/GenBank/DDBJ databases">
        <title>Echinicola sp. CAU 1574 isolated from sand of Sido Beach.</title>
        <authorList>
            <person name="Kim W."/>
        </authorList>
    </citation>
    <scope>NUCLEOTIDE SEQUENCE [LARGE SCALE GENOMIC DNA]</scope>
    <source>
        <strain evidence="1 2">CAU 1574</strain>
    </source>
</reference>
<protein>
    <recommendedName>
        <fullName evidence="3">Lipoprotein</fullName>
    </recommendedName>
</protein>
<evidence type="ECO:0008006" key="3">
    <source>
        <dbReference type="Google" id="ProtNLM"/>
    </source>
</evidence>
<name>A0ABR9AQP0_9BACT</name>
<dbReference type="Proteomes" id="UP000647133">
    <property type="component" value="Unassembled WGS sequence"/>
</dbReference>